<keyword evidence="3" id="KW-1185">Reference proteome</keyword>
<dbReference type="AlphaFoldDB" id="V6LVW1"/>
<protein>
    <submittedName>
        <fullName evidence="1">Uncharacterized protein</fullName>
    </submittedName>
</protein>
<evidence type="ECO:0000313" key="1">
    <source>
        <dbReference type="EMBL" id="EST44959.1"/>
    </source>
</evidence>
<dbReference type="EMBL" id="AUWU02000005">
    <property type="protein sequence ID" value="KAH0573294.1"/>
    <property type="molecule type" value="Genomic_DNA"/>
</dbReference>
<sequence length="270" mass="31826">MNFIKFAENYPLRQESDVQRMQVYTSGFSNSEVRETLLQRSLVTPKIQRVTFSRLYSQQQRKQQDQGQKEDQLQIDDLLISKQVQFRPKSSGKSSLKIQNIIQSQKIYNSPDKSMNKMTKNITLDTEVVQHTIKRSRVLDQQYLEKIRPFDLIREKPQNKQPKRVPIQSLKLYQDKIKNDHKIFSTKSLISSQASIRPVQQSQQPRKTLCNSVDFLFQDVIKQKNEILQRFTPVINANQNYNTILQHWNFINGKLPEKIEFAQLVKVTLD</sequence>
<proteinExistence type="predicted"/>
<reference evidence="2" key="2">
    <citation type="submission" date="2020-12" db="EMBL/GenBank/DDBJ databases">
        <title>New Spironucleus salmonicida genome in near-complete chromosomes.</title>
        <authorList>
            <person name="Xu F."/>
            <person name="Kurt Z."/>
            <person name="Jimenez-Gonzalez A."/>
            <person name="Astvaldsson A."/>
            <person name="Andersson J.O."/>
            <person name="Svard S.G."/>
        </authorList>
    </citation>
    <scope>NUCLEOTIDE SEQUENCE</scope>
    <source>
        <strain evidence="2">ATCC 50377</strain>
    </source>
</reference>
<reference evidence="1 2" key="1">
    <citation type="journal article" date="2014" name="PLoS Genet.">
        <title>The Genome of Spironucleus salmonicida Highlights a Fish Pathogen Adapted to Fluctuating Environments.</title>
        <authorList>
            <person name="Xu F."/>
            <person name="Jerlstrom-Hultqvist J."/>
            <person name="Einarsson E."/>
            <person name="Astvaldsson A."/>
            <person name="Svard S.G."/>
            <person name="Andersson J.O."/>
        </authorList>
    </citation>
    <scope>NUCLEOTIDE SEQUENCE</scope>
    <source>
        <strain evidence="2">ATCC 50377</strain>
    </source>
</reference>
<dbReference type="Proteomes" id="UP000018208">
    <property type="component" value="Unassembled WGS sequence"/>
</dbReference>
<evidence type="ECO:0000313" key="2">
    <source>
        <dbReference type="EMBL" id="KAH0573294.1"/>
    </source>
</evidence>
<name>V6LVW1_9EUKA</name>
<gene>
    <name evidence="1" type="ORF">SS50377_14977</name>
    <name evidence="2" type="ORF">SS50377_25414</name>
</gene>
<organism evidence="1">
    <name type="scientific">Spironucleus salmonicida</name>
    <dbReference type="NCBI Taxonomy" id="348837"/>
    <lineage>
        <taxon>Eukaryota</taxon>
        <taxon>Metamonada</taxon>
        <taxon>Diplomonadida</taxon>
        <taxon>Hexamitidae</taxon>
        <taxon>Hexamitinae</taxon>
        <taxon>Spironucleus</taxon>
    </lineage>
</organism>
<dbReference type="VEuPathDB" id="GiardiaDB:SS50377_25414"/>
<dbReference type="EMBL" id="KI546101">
    <property type="protein sequence ID" value="EST44959.1"/>
    <property type="molecule type" value="Genomic_DNA"/>
</dbReference>
<accession>V6LVW1</accession>
<evidence type="ECO:0000313" key="3">
    <source>
        <dbReference type="Proteomes" id="UP000018208"/>
    </source>
</evidence>